<dbReference type="Proteomes" id="UP000298517">
    <property type="component" value="Unassembled WGS sequence"/>
</dbReference>
<reference evidence="1 2" key="1">
    <citation type="journal article" date="2011" name="J. Microbiol.">
        <title>Gramella jeungdoensis sp. nov., isolated from a solar saltern in Korea.</title>
        <authorList>
            <person name="Joung Y."/>
            <person name="Kim H."/>
            <person name="Jang T."/>
            <person name="Ahn T.S."/>
            <person name="Joh K."/>
        </authorList>
    </citation>
    <scope>NUCLEOTIDE SEQUENCE [LARGE SCALE GENOMIC DNA]</scope>
    <source>
        <strain evidence="1 2">KCTC 23123</strain>
    </source>
</reference>
<proteinExistence type="predicted"/>
<dbReference type="AlphaFoldDB" id="A0A4Y8AWR3"/>
<organism evidence="1 2">
    <name type="scientific">Gramella jeungdoensis</name>
    <dbReference type="NCBI Taxonomy" id="708091"/>
    <lineage>
        <taxon>Bacteria</taxon>
        <taxon>Pseudomonadati</taxon>
        <taxon>Bacteroidota</taxon>
        <taxon>Flavobacteriia</taxon>
        <taxon>Flavobacteriales</taxon>
        <taxon>Flavobacteriaceae</taxon>
        <taxon>Christiangramia</taxon>
    </lineage>
</organism>
<accession>A0A4Y8AWR3</accession>
<dbReference type="EMBL" id="SNQI01000001">
    <property type="protein sequence ID" value="TEW76976.1"/>
    <property type="molecule type" value="Genomic_DNA"/>
</dbReference>
<comment type="caution">
    <text evidence="1">The sequence shown here is derived from an EMBL/GenBank/DDBJ whole genome shotgun (WGS) entry which is preliminary data.</text>
</comment>
<evidence type="ECO:0000313" key="1">
    <source>
        <dbReference type="EMBL" id="TEW76976.1"/>
    </source>
</evidence>
<evidence type="ECO:0000313" key="2">
    <source>
        <dbReference type="Proteomes" id="UP000298517"/>
    </source>
</evidence>
<name>A0A4Y8AWR3_9FLAO</name>
<gene>
    <name evidence="1" type="ORF">E2488_03760</name>
</gene>
<keyword evidence="2" id="KW-1185">Reference proteome</keyword>
<protein>
    <submittedName>
        <fullName evidence="1">Uncharacterized protein</fullName>
    </submittedName>
</protein>
<sequence length="70" mass="8488">MARAMFEYTKTVLEKVSFNLELFKKELEKAVKRLLPYEVKELYFWLQEFTQNKPDLNKCLLLVETNKRSL</sequence>